<comment type="similarity">
    <text evidence="2">Belongs to the cytochrome P450 family.</text>
</comment>
<dbReference type="InterPro" id="IPR001128">
    <property type="entry name" value="Cyt_P450"/>
</dbReference>
<evidence type="ECO:0000256" key="2">
    <source>
        <dbReference type="ARBA" id="ARBA00010617"/>
    </source>
</evidence>
<feature type="binding site" description="axial binding residue" evidence="8">
    <location>
        <position position="457"/>
    </location>
    <ligand>
        <name>heme</name>
        <dbReference type="ChEBI" id="CHEBI:30413"/>
    </ligand>
    <ligandPart>
        <name>Fe</name>
        <dbReference type="ChEBI" id="CHEBI:18248"/>
    </ligandPart>
</feature>
<feature type="transmembrane region" description="Helical" evidence="10">
    <location>
        <begin position="6"/>
        <end position="24"/>
    </location>
</feature>
<evidence type="ECO:0000256" key="10">
    <source>
        <dbReference type="SAM" id="Phobius"/>
    </source>
</evidence>
<keyword evidence="6 8" id="KW-0408">Iron</keyword>
<evidence type="ECO:0008006" key="13">
    <source>
        <dbReference type="Google" id="ProtNLM"/>
    </source>
</evidence>
<keyword evidence="10" id="KW-1133">Transmembrane helix</keyword>
<dbReference type="GO" id="GO:0004497">
    <property type="term" value="F:monooxygenase activity"/>
    <property type="evidence" value="ECO:0007669"/>
    <property type="project" value="UniProtKB-KW"/>
</dbReference>
<keyword evidence="12" id="KW-1185">Reference proteome</keyword>
<keyword evidence="5" id="KW-0560">Oxidoreductase</keyword>
<organism evidence="11 12">
    <name type="scientific">Zasmidium cellare ATCC 36951</name>
    <dbReference type="NCBI Taxonomy" id="1080233"/>
    <lineage>
        <taxon>Eukaryota</taxon>
        <taxon>Fungi</taxon>
        <taxon>Dikarya</taxon>
        <taxon>Ascomycota</taxon>
        <taxon>Pezizomycotina</taxon>
        <taxon>Dothideomycetes</taxon>
        <taxon>Dothideomycetidae</taxon>
        <taxon>Mycosphaerellales</taxon>
        <taxon>Mycosphaerellaceae</taxon>
        <taxon>Zasmidium</taxon>
    </lineage>
</organism>
<dbReference type="InterPro" id="IPR002403">
    <property type="entry name" value="Cyt_P450_E_grp-IV"/>
</dbReference>
<evidence type="ECO:0000313" key="12">
    <source>
        <dbReference type="Proteomes" id="UP000799537"/>
    </source>
</evidence>
<dbReference type="GO" id="GO:0005506">
    <property type="term" value="F:iron ion binding"/>
    <property type="evidence" value="ECO:0007669"/>
    <property type="project" value="InterPro"/>
</dbReference>
<evidence type="ECO:0000256" key="5">
    <source>
        <dbReference type="ARBA" id="ARBA00023002"/>
    </source>
</evidence>
<dbReference type="PRINTS" id="PR00465">
    <property type="entry name" value="EP450IV"/>
</dbReference>
<evidence type="ECO:0000256" key="7">
    <source>
        <dbReference type="ARBA" id="ARBA00023033"/>
    </source>
</evidence>
<evidence type="ECO:0000256" key="8">
    <source>
        <dbReference type="PIRSR" id="PIRSR602403-1"/>
    </source>
</evidence>
<accession>A0A6A6CV59</accession>
<keyword evidence="7" id="KW-0503">Monooxygenase</keyword>
<dbReference type="Gene3D" id="1.10.630.10">
    <property type="entry name" value="Cytochrome P450"/>
    <property type="match status" value="1"/>
</dbReference>
<proteinExistence type="inferred from homology"/>
<gene>
    <name evidence="11" type="ORF">M409DRAFT_19420</name>
</gene>
<evidence type="ECO:0000256" key="9">
    <source>
        <dbReference type="SAM" id="MobiDB-lite"/>
    </source>
</evidence>
<evidence type="ECO:0000313" key="11">
    <source>
        <dbReference type="EMBL" id="KAF2170603.1"/>
    </source>
</evidence>
<dbReference type="OrthoDB" id="1844152at2759"/>
<protein>
    <recommendedName>
        <fullName evidence="13">Cytochrome P450</fullName>
    </recommendedName>
</protein>
<sequence>MEKLWLWIGAAGLLALLVYIWTCISYDADLLPKGLAWGGYKLGSWFVIPRASFSEIWLGHRLLQKGYEDYGKHGQPWLAPNRTWDHQVMLPPEHSRWVVDQPDSVLHPFKPFLTDLGFLYFFLPPEGLGQQWTHDFRKMDWAVVADDISAEVAASTRRFLGSRPGATVSFDLNDTLQTILSNVGTRVFLGPEMAQNEEFLKFTMKRMFGYILPASLYLRTITPLYLQYYLLWPLFQLPVRYYEWRVRRSLRPIIKSYLAAAQTAKDEGKELKAPTILETIARIAVESPDPRDHRPDKLTRRVLMYSLFEGLNVGIQVLATIAISTLPLILIDGPDLWNRLRAEAEAVQATGPWTKTSVSRLVLLDSVLREGARLTPVKVRNIERMVAAEEGVTLPNGLHVQRGVAVGLPSSQIHTDDQFYPDGEKFIADRFVGKEGETFASVSQTYQVFGIRGKHVCPGRFVAAHLVKVFFAYLVLHYDFDQLKKQPGGLWISDHYFPSTVTVTCRRREQEGDVKGKSEEHDLVTGKEKAA</sequence>
<dbReference type="EMBL" id="ML993585">
    <property type="protein sequence ID" value="KAF2170603.1"/>
    <property type="molecule type" value="Genomic_DNA"/>
</dbReference>
<keyword evidence="3 8" id="KW-0349">Heme</keyword>
<reference evidence="11" key="1">
    <citation type="journal article" date="2020" name="Stud. Mycol.">
        <title>101 Dothideomycetes genomes: a test case for predicting lifestyles and emergence of pathogens.</title>
        <authorList>
            <person name="Haridas S."/>
            <person name="Albert R."/>
            <person name="Binder M."/>
            <person name="Bloem J."/>
            <person name="Labutti K."/>
            <person name="Salamov A."/>
            <person name="Andreopoulos B."/>
            <person name="Baker S."/>
            <person name="Barry K."/>
            <person name="Bills G."/>
            <person name="Bluhm B."/>
            <person name="Cannon C."/>
            <person name="Castanera R."/>
            <person name="Culley D."/>
            <person name="Daum C."/>
            <person name="Ezra D."/>
            <person name="Gonzalez J."/>
            <person name="Henrissat B."/>
            <person name="Kuo A."/>
            <person name="Liang C."/>
            <person name="Lipzen A."/>
            <person name="Lutzoni F."/>
            <person name="Magnuson J."/>
            <person name="Mondo S."/>
            <person name="Nolan M."/>
            <person name="Ohm R."/>
            <person name="Pangilinan J."/>
            <person name="Park H.-J."/>
            <person name="Ramirez L."/>
            <person name="Alfaro M."/>
            <person name="Sun H."/>
            <person name="Tritt A."/>
            <person name="Yoshinaga Y."/>
            <person name="Zwiers L.-H."/>
            <person name="Turgeon B."/>
            <person name="Goodwin S."/>
            <person name="Spatafora J."/>
            <person name="Crous P."/>
            <person name="Grigoriev I."/>
        </authorList>
    </citation>
    <scope>NUCLEOTIDE SEQUENCE</scope>
    <source>
        <strain evidence="11">ATCC 36951</strain>
    </source>
</reference>
<dbReference type="PANTHER" id="PTHR46206">
    <property type="entry name" value="CYTOCHROME P450"/>
    <property type="match status" value="1"/>
</dbReference>
<evidence type="ECO:0000256" key="6">
    <source>
        <dbReference type="ARBA" id="ARBA00023004"/>
    </source>
</evidence>
<keyword evidence="10" id="KW-0472">Membrane</keyword>
<dbReference type="GeneID" id="54558196"/>
<dbReference type="RefSeq" id="XP_033671492.1">
    <property type="nucleotide sequence ID" value="XM_033804924.1"/>
</dbReference>
<evidence type="ECO:0000256" key="1">
    <source>
        <dbReference type="ARBA" id="ARBA00001971"/>
    </source>
</evidence>
<dbReference type="SUPFAM" id="SSF48264">
    <property type="entry name" value="Cytochrome P450"/>
    <property type="match status" value="1"/>
</dbReference>
<dbReference type="PANTHER" id="PTHR46206:SF1">
    <property type="entry name" value="P450, PUTATIVE (EUROFUNG)-RELATED"/>
    <property type="match status" value="1"/>
</dbReference>
<evidence type="ECO:0000256" key="4">
    <source>
        <dbReference type="ARBA" id="ARBA00022723"/>
    </source>
</evidence>
<dbReference type="CDD" id="cd11041">
    <property type="entry name" value="CYP503A1-like"/>
    <property type="match status" value="1"/>
</dbReference>
<dbReference type="GO" id="GO:0016705">
    <property type="term" value="F:oxidoreductase activity, acting on paired donors, with incorporation or reduction of molecular oxygen"/>
    <property type="evidence" value="ECO:0007669"/>
    <property type="project" value="InterPro"/>
</dbReference>
<feature type="region of interest" description="Disordered" evidence="9">
    <location>
        <begin position="508"/>
        <end position="531"/>
    </location>
</feature>
<name>A0A6A6CV59_ZASCE</name>
<feature type="transmembrane region" description="Helical" evidence="10">
    <location>
        <begin position="208"/>
        <end position="230"/>
    </location>
</feature>
<dbReference type="Proteomes" id="UP000799537">
    <property type="component" value="Unassembled WGS sequence"/>
</dbReference>
<keyword evidence="4 8" id="KW-0479">Metal-binding</keyword>
<comment type="cofactor">
    <cofactor evidence="1 8">
        <name>heme</name>
        <dbReference type="ChEBI" id="CHEBI:30413"/>
    </cofactor>
</comment>
<keyword evidence="10" id="KW-0812">Transmembrane</keyword>
<dbReference type="AlphaFoldDB" id="A0A6A6CV59"/>
<dbReference type="InterPro" id="IPR036396">
    <property type="entry name" value="Cyt_P450_sf"/>
</dbReference>
<dbReference type="GO" id="GO:0020037">
    <property type="term" value="F:heme binding"/>
    <property type="evidence" value="ECO:0007669"/>
    <property type="project" value="InterPro"/>
</dbReference>
<dbReference type="Pfam" id="PF00067">
    <property type="entry name" value="p450"/>
    <property type="match status" value="1"/>
</dbReference>
<evidence type="ECO:0000256" key="3">
    <source>
        <dbReference type="ARBA" id="ARBA00022617"/>
    </source>
</evidence>